<keyword evidence="2" id="KW-1133">Transmembrane helix</keyword>
<evidence type="ECO:0000313" key="3">
    <source>
        <dbReference type="Proteomes" id="UP000887575"/>
    </source>
</evidence>
<feature type="transmembrane region" description="Helical" evidence="2">
    <location>
        <begin position="146"/>
        <end position="167"/>
    </location>
</feature>
<keyword evidence="2" id="KW-0812">Transmembrane</keyword>
<keyword evidence="2" id="KW-0472">Membrane</keyword>
<feature type="compositionally biased region" description="Basic residues" evidence="1">
    <location>
        <begin position="32"/>
        <end position="42"/>
    </location>
</feature>
<dbReference type="WBParaSite" id="MBELARI_LOCUS8330">
    <property type="protein sequence ID" value="MBELARI_LOCUS8330"/>
    <property type="gene ID" value="MBELARI_LOCUS8330"/>
</dbReference>
<feature type="region of interest" description="Disordered" evidence="1">
    <location>
        <begin position="275"/>
        <end position="336"/>
    </location>
</feature>
<feature type="transmembrane region" description="Helical" evidence="2">
    <location>
        <begin position="116"/>
        <end position="140"/>
    </location>
</feature>
<feature type="compositionally biased region" description="Basic and acidic residues" evidence="1">
    <location>
        <begin position="15"/>
        <end position="28"/>
    </location>
</feature>
<organism evidence="3 4">
    <name type="scientific">Mesorhabditis belari</name>
    <dbReference type="NCBI Taxonomy" id="2138241"/>
    <lineage>
        <taxon>Eukaryota</taxon>
        <taxon>Metazoa</taxon>
        <taxon>Ecdysozoa</taxon>
        <taxon>Nematoda</taxon>
        <taxon>Chromadorea</taxon>
        <taxon>Rhabditida</taxon>
        <taxon>Rhabditina</taxon>
        <taxon>Rhabditomorpha</taxon>
        <taxon>Rhabditoidea</taxon>
        <taxon>Rhabditidae</taxon>
        <taxon>Mesorhabditinae</taxon>
        <taxon>Mesorhabditis</taxon>
    </lineage>
</organism>
<protein>
    <submittedName>
        <fullName evidence="4">Uncharacterized protein</fullName>
    </submittedName>
</protein>
<keyword evidence="3" id="KW-1185">Reference proteome</keyword>
<dbReference type="Proteomes" id="UP000887575">
    <property type="component" value="Unassembled WGS sequence"/>
</dbReference>
<feature type="compositionally biased region" description="Basic and acidic residues" evidence="1">
    <location>
        <begin position="327"/>
        <end position="336"/>
    </location>
</feature>
<evidence type="ECO:0000313" key="4">
    <source>
        <dbReference type="WBParaSite" id="MBELARI_LOCUS8330"/>
    </source>
</evidence>
<sequence length="336" mass="37985">MGGKRRGGGGGGPPERVRTHLLFSREHTQSTQKRKRRPHNKLQHTNVHKKDEMVQAGAGLLDPTEWTGNQRVLHYGPMAQRDPYFYYYPKGWDILYPATFGFFPYRTTRFRGSHSTVCVGAFGVFLLFGGAFMVFLGYFWLKVLQIVGPVFLILGAILCSLACCLSLTNSDFFKTYLHHTKQHEEPSKLTTITTIYRDPEPYFEKDPYQPLPPPAYPVLANKYAHSNVVKPHDELKLYPPVIPGCSTLSLHGRSPSHLLVGSPYNTLRVYGTQSQRYQAGNGAETTSERRRVGSIVTNKKTNSEQKRSKSAGPLPRSGSNRSTRSQRPRERENSQI</sequence>
<name>A0AAF3FMT9_9BILA</name>
<dbReference type="AlphaFoldDB" id="A0AAF3FMT9"/>
<proteinExistence type="predicted"/>
<feature type="region of interest" description="Disordered" evidence="1">
    <location>
        <begin position="1"/>
        <end position="48"/>
    </location>
</feature>
<reference evidence="4" key="1">
    <citation type="submission" date="2024-02" db="UniProtKB">
        <authorList>
            <consortium name="WormBaseParasite"/>
        </authorList>
    </citation>
    <scope>IDENTIFICATION</scope>
</reference>
<accession>A0AAF3FMT9</accession>
<evidence type="ECO:0000256" key="1">
    <source>
        <dbReference type="SAM" id="MobiDB-lite"/>
    </source>
</evidence>
<evidence type="ECO:0000256" key="2">
    <source>
        <dbReference type="SAM" id="Phobius"/>
    </source>
</evidence>